<feature type="compositionally biased region" description="Polar residues" evidence="1">
    <location>
        <begin position="184"/>
        <end position="193"/>
    </location>
</feature>
<gene>
    <name evidence="2" type="ORF">BN1211_1570</name>
    <name evidence="3" type="ORF">CYBJADRAFT_166657</name>
</gene>
<proteinExistence type="predicted"/>
<dbReference type="EMBL" id="CDQK01000002">
    <property type="protein sequence ID" value="CEP21473.1"/>
    <property type="molecule type" value="Genomic_DNA"/>
</dbReference>
<reference evidence="4" key="2">
    <citation type="journal article" date="2015" name="J. Biotechnol.">
        <title>The structure of the Cyberlindnera jadinii genome and its relation to Candida utilis analyzed by the occurrence of single nucleotide polymorphisms.</title>
        <authorList>
            <person name="Rupp O."/>
            <person name="Brinkrolf K."/>
            <person name="Buerth C."/>
            <person name="Kunigo M."/>
            <person name="Schneider J."/>
            <person name="Jaenicke S."/>
            <person name="Goesmann A."/>
            <person name="Puehler A."/>
            <person name="Jaeger K.-E."/>
            <person name="Ernst J.F."/>
        </authorList>
    </citation>
    <scope>NUCLEOTIDE SEQUENCE [LARGE SCALE GENOMIC DNA]</scope>
    <source>
        <strain evidence="4">ATCC 18201 / CBS 1600 / BCRC 20928 / JCM 3617 / NBRC 0987 / NRRL Y-1542</strain>
    </source>
</reference>
<dbReference type="AlphaFoldDB" id="A0A0H5C130"/>
<accession>A0A1E4S660</accession>
<evidence type="ECO:0000313" key="5">
    <source>
        <dbReference type="Proteomes" id="UP000094389"/>
    </source>
</evidence>
<accession>A0A0H5C130</accession>
<name>A0A0H5C130_CYBJN</name>
<feature type="region of interest" description="Disordered" evidence="1">
    <location>
        <begin position="149"/>
        <end position="193"/>
    </location>
</feature>
<evidence type="ECO:0000256" key="1">
    <source>
        <dbReference type="SAM" id="MobiDB-lite"/>
    </source>
</evidence>
<protein>
    <submittedName>
        <fullName evidence="2">Uncharacterized protein</fullName>
    </submittedName>
</protein>
<dbReference type="Proteomes" id="UP000038830">
    <property type="component" value="Unassembled WGS sequence"/>
</dbReference>
<feature type="region of interest" description="Disordered" evidence="1">
    <location>
        <begin position="1"/>
        <end position="119"/>
    </location>
</feature>
<evidence type="ECO:0000313" key="4">
    <source>
        <dbReference type="Proteomes" id="UP000038830"/>
    </source>
</evidence>
<feature type="compositionally biased region" description="Low complexity" evidence="1">
    <location>
        <begin position="149"/>
        <end position="183"/>
    </location>
</feature>
<dbReference type="Proteomes" id="UP000094389">
    <property type="component" value="Unassembled WGS sequence"/>
</dbReference>
<reference evidence="2" key="1">
    <citation type="submission" date="2014-12" db="EMBL/GenBank/DDBJ databases">
        <authorList>
            <person name="Jaenicke S."/>
        </authorList>
    </citation>
    <scope>NUCLEOTIDE SEQUENCE [LARGE SCALE GENOMIC DNA]</scope>
    <source>
        <strain evidence="2">CBS1600</strain>
    </source>
</reference>
<feature type="compositionally biased region" description="Low complexity" evidence="1">
    <location>
        <begin position="40"/>
        <end position="51"/>
    </location>
</feature>
<dbReference type="EMBL" id="KV453927">
    <property type="protein sequence ID" value="ODV74872.1"/>
    <property type="molecule type" value="Genomic_DNA"/>
</dbReference>
<feature type="compositionally biased region" description="Polar residues" evidence="1">
    <location>
        <begin position="96"/>
        <end position="117"/>
    </location>
</feature>
<feature type="compositionally biased region" description="Polar residues" evidence="1">
    <location>
        <begin position="52"/>
        <end position="87"/>
    </location>
</feature>
<keyword evidence="5" id="KW-1185">Reference proteome</keyword>
<evidence type="ECO:0000313" key="3">
    <source>
        <dbReference type="EMBL" id="ODV74872.1"/>
    </source>
</evidence>
<organism evidence="2 4">
    <name type="scientific">Cyberlindnera jadinii (strain ATCC 18201 / CBS 1600 / BCRC 20928 / JCM 3617 / NBRC 0987 / NRRL Y-1542)</name>
    <name type="common">Torula yeast</name>
    <name type="synonym">Candida utilis</name>
    <dbReference type="NCBI Taxonomy" id="983966"/>
    <lineage>
        <taxon>Eukaryota</taxon>
        <taxon>Fungi</taxon>
        <taxon>Dikarya</taxon>
        <taxon>Ascomycota</taxon>
        <taxon>Saccharomycotina</taxon>
        <taxon>Saccharomycetes</taxon>
        <taxon>Phaffomycetales</taxon>
        <taxon>Phaffomycetaceae</taxon>
        <taxon>Cyberlindnera</taxon>
    </lineage>
</organism>
<sequence length="224" mass="24804">MAKTLAQGRKPGSGRKPGKGKTLAQGRKPGSGRKKIHKVSGSSDGSKISPSTVKNLSVDLQNAQQHGTGHDISMTNSSTIYPSQRQSHYNHHDSNDINTNNRQSTSNPSVASPSQGDSVPMMAATLSTFADNDVVISLRSSQLPPLNAQQLHSSLPQQQQQQQQQQQLQQLQQPQQQHYQTQLRSVTQRTPSQISERMDFKKMFFNNLDADAELVYSRYPRDAK</sequence>
<reference evidence="3 5" key="3">
    <citation type="journal article" date="2016" name="Proc. Natl. Acad. Sci. U.S.A.">
        <title>Comparative genomics of biotechnologically important yeasts.</title>
        <authorList>
            <person name="Riley R."/>
            <person name="Haridas S."/>
            <person name="Wolfe K.H."/>
            <person name="Lopes M.R."/>
            <person name="Hittinger C.T."/>
            <person name="Goeker M."/>
            <person name="Salamov A.A."/>
            <person name="Wisecaver J.H."/>
            <person name="Long T.M."/>
            <person name="Calvey C.H."/>
            <person name="Aerts A.L."/>
            <person name="Barry K.W."/>
            <person name="Choi C."/>
            <person name="Clum A."/>
            <person name="Coughlan A.Y."/>
            <person name="Deshpande S."/>
            <person name="Douglass A.P."/>
            <person name="Hanson S.J."/>
            <person name="Klenk H.-P."/>
            <person name="LaButti K.M."/>
            <person name="Lapidus A."/>
            <person name="Lindquist E.A."/>
            <person name="Lipzen A.M."/>
            <person name="Meier-Kolthoff J.P."/>
            <person name="Ohm R.A."/>
            <person name="Otillar R.P."/>
            <person name="Pangilinan J.L."/>
            <person name="Peng Y."/>
            <person name="Rokas A."/>
            <person name="Rosa C.A."/>
            <person name="Scheuner C."/>
            <person name="Sibirny A.A."/>
            <person name="Slot J.C."/>
            <person name="Stielow J.B."/>
            <person name="Sun H."/>
            <person name="Kurtzman C.P."/>
            <person name="Blackwell M."/>
            <person name="Grigoriev I.V."/>
            <person name="Jeffries T.W."/>
        </authorList>
    </citation>
    <scope>NUCLEOTIDE SEQUENCE [LARGE SCALE GENOMIC DNA]</scope>
    <source>
        <strain evidence="5">ATCC 18201 / CBS 1600 / BCRC 20928 / JCM 3617 / NBRC 0987 / NRRL Y-1542</strain>
        <strain evidence="3">NRRL Y-1542</strain>
    </source>
</reference>
<evidence type="ECO:0000313" key="2">
    <source>
        <dbReference type="EMBL" id="CEP21473.1"/>
    </source>
</evidence>